<feature type="region of interest" description="Disordered" evidence="1">
    <location>
        <begin position="87"/>
        <end position="130"/>
    </location>
</feature>
<feature type="compositionally biased region" description="Basic and acidic residues" evidence="1">
    <location>
        <begin position="109"/>
        <end position="121"/>
    </location>
</feature>
<protein>
    <submittedName>
        <fullName evidence="2">Uncharacterized protein</fullName>
    </submittedName>
</protein>
<name>A0AAE1DLR5_9GAST</name>
<feature type="compositionally biased region" description="Basic and acidic residues" evidence="1">
    <location>
        <begin position="30"/>
        <end position="46"/>
    </location>
</feature>
<gene>
    <name evidence="2" type="ORF">RRG08_044920</name>
</gene>
<feature type="region of interest" description="Disordered" evidence="1">
    <location>
        <begin position="26"/>
        <end position="49"/>
    </location>
</feature>
<dbReference type="EMBL" id="JAWDGP010003346">
    <property type="protein sequence ID" value="KAK3775244.1"/>
    <property type="molecule type" value="Genomic_DNA"/>
</dbReference>
<comment type="caution">
    <text evidence="2">The sequence shown here is derived from an EMBL/GenBank/DDBJ whole genome shotgun (WGS) entry which is preliminary data.</text>
</comment>
<evidence type="ECO:0000256" key="1">
    <source>
        <dbReference type="SAM" id="MobiDB-lite"/>
    </source>
</evidence>
<dbReference type="Proteomes" id="UP001283361">
    <property type="component" value="Unassembled WGS sequence"/>
</dbReference>
<proteinExistence type="predicted"/>
<reference evidence="2" key="1">
    <citation type="journal article" date="2023" name="G3 (Bethesda)">
        <title>A reference genome for the long-term kleptoplast-retaining sea slug Elysia crispata morphotype clarki.</title>
        <authorList>
            <person name="Eastman K.E."/>
            <person name="Pendleton A.L."/>
            <person name="Shaikh M.A."/>
            <person name="Suttiyut T."/>
            <person name="Ogas R."/>
            <person name="Tomko P."/>
            <person name="Gavelis G."/>
            <person name="Widhalm J.R."/>
            <person name="Wisecaver J.H."/>
        </authorList>
    </citation>
    <scope>NUCLEOTIDE SEQUENCE</scope>
    <source>
        <strain evidence="2">ECLA1</strain>
    </source>
</reference>
<keyword evidence="3" id="KW-1185">Reference proteome</keyword>
<evidence type="ECO:0000313" key="2">
    <source>
        <dbReference type="EMBL" id="KAK3775244.1"/>
    </source>
</evidence>
<accession>A0AAE1DLR5</accession>
<feature type="compositionally biased region" description="Basic and acidic residues" evidence="1">
    <location>
        <begin position="87"/>
        <end position="98"/>
    </location>
</feature>
<feature type="compositionally biased region" description="Basic residues" evidence="1">
    <location>
        <begin position="99"/>
        <end position="108"/>
    </location>
</feature>
<organism evidence="2 3">
    <name type="scientific">Elysia crispata</name>
    <name type="common">lettuce slug</name>
    <dbReference type="NCBI Taxonomy" id="231223"/>
    <lineage>
        <taxon>Eukaryota</taxon>
        <taxon>Metazoa</taxon>
        <taxon>Spiralia</taxon>
        <taxon>Lophotrochozoa</taxon>
        <taxon>Mollusca</taxon>
        <taxon>Gastropoda</taxon>
        <taxon>Heterobranchia</taxon>
        <taxon>Euthyneura</taxon>
        <taxon>Panpulmonata</taxon>
        <taxon>Sacoglossa</taxon>
        <taxon>Placobranchoidea</taxon>
        <taxon>Plakobranchidae</taxon>
        <taxon>Elysia</taxon>
    </lineage>
</organism>
<sequence length="130" mass="15152">MAKGKGKNSVKVGKWDDLRLLSYSRTRSLRPQEQKGQKTPKDGYGKDHKKYLIVYSKDMSTRKGKKKNNSVKGTWVIELFQAIELKENQKFRPGEPNKTKRGARRTRMRSRDLFGQEESRSFRPGCQESE</sequence>
<dbReference type="AlphaFoldDB" id="A0AAE1DLR5"/>
<evidence type="ECO:0000313" key="3">
    <source>
        <dbReference type="Proteomes" id="UP001283361"/>
    </source>
</evidence>